<dbReference type="HOGENOM" id="CLU_2388461_0_0_1"/>
<dbReference type="AlphaFoldDB" id="E9GZL6"/>
<name>E9GZL6_DAPPU</name>
<sequence>MEVFYESPKPTYAEEKLDVIEREAKEYNRKHAAKVAEEVATMISRGMCDVQASDVQASDIQATGLNGRHSGQCQGTFRPVKKIMLNVLYETETD</sequence>
<evidence type="ECO:0000313" key="2">
    <source>
        <dbReference type="Proteomes" id="UP000000305"/>
    </source>
</evidence>
<keyword evidence="2" id="KW-1185">Reference proteome</keyword>
<dbReference type="EMBL" id="GL732578">
    <property type="protein sequence ID" value="EFX75017.1"/>
    <property type="molecule type" value="Genomic_DNA"/>
</dbReference>
<reference evidence="1 2" key="1">
    <citation type="journal article" date="2011" name="Science">
        <title>The ecoresponsive genome of Daphnia pulex.</title>
        <authorList>
            <person name="Colbourne J.K."/>
            <person name="Pfrender M.E."/>
            <person name="Gilbert D."/>
            <person name="Thomas W.K."/>
            <person name="Tucker A."/>
            <person name="Oakley T.H."/>
            <person name="Tokishita S."/>
            <person name="Aerts A."/>
            <person name="Arnold G.J."/>
            <person name="Basu M.K."/>
            <person name="Bauer D.J."/>
            <person name="Caceres C.E."/>
            <person name="Carmel L."/>
            <person name="Casola C."/>
            <person name="Choi J.H."/>
            <person name="Detter J.C."/>
            <person name="Dong Q."/>
            <person name="Dusheyko S."/>
            <person name="Eads B.D."/>
            <person name="Frohlich T."/>
            <person name="Geiler-Samerotte K.A."/>
            <person name="Gerlach D."/>
            <person name="Hatcher P."/>
            <person name="Jogdeo S."/>
            <person name="Krijgsveld J."/>
            <person name="Kriventseva E.V."/>
            <person name="Kultz D."/>
            <person name="Laforsch C."/>
            <person name="Lindquist E."/>
            <person name="Lopez J."/>
            <person name="Manak J.R."/>
            <person name="Muller J."/>
            <person name="Pangilinan J."/>
            <person name="Patwardhan R.P."/>
            <person name="Pitluck S."/>
            <person name="Pritham E.J."/>
            <person name="Rechtsteiner A."/>
            <person name="Rho M."/>
            <person name="Rogozin I.B."/>
            <person name="Sakarya O."/>
            <person name="Salamov A."/>
            <person name="Schaack S."/>
            <person name="Shapiro H."/>
            <person name="Shiga Y."/>
            <person name="Skalitzky C."/>
            <person name="Smith Z."/>
            <person name="Souvorov A."/>
            <person name="Sung W."/>
            <person name="Tang Z."/>
            <person name="Tsuchiya D."/>
            <person name="Tu H."/>
            <person name="Vos H."/>
            <person name="Wang M."/>
            <person name="Wolf Y.I."/>
            <person name="Yamagata H."/>
            <person name="Yamada T."/>
            <person name="Ye Y."/>
            <person name="Shaw J.R."/>
            <person name="Andrews J."/>
            <person name="Crease T.J."/>
            <person name="Tang H."/>
            <person name="Lucas S.M."/>
            <person name="Robertson H.M."/>
            <person name="Bork P."/>
            <person name="Koonin E.V."/>
            <person name="Zdobnov E.M."/>
            <person name="Grigoriev I.V."/>
            <person name="Lynch M."/>
            <person name="Boore J.L."/>
        </authorList>
    </citation>
    <scope>NUCLEOTIDE SEQUENCE [LARGE SCALE GENOMIC DNA]</scope>
</reference>
<gene>
    <name evidence="1" type="ORF">DAPPUDRAFT_323730</name>
</gene>
<dbReference type="InParanoid" id="E9GZL6"/>
<dbReference type="KEGG" id="dpx:DAPPUDRAFT_323730"/>
<accession>E9GZL6</accession>
<evidence type="ECO:0000313" key="1">
    <source>
        <dbReference type="EMBL" id="EFX75017.1"/>
    </source>
</evidence>
<proteinExistence type="predicted"/>
<dbReference type="Proteomes" id="UP000000305">
    <property type="component" value="Unassembled WGS sequence"/>
</dbReference>
<organism evidence="1 2">
    <name type="scientific">Daphnia pulex</name>
    <name type="common">Water flea</name>
    <dbReference type="NCBI Taxonomy" id="6669"/>
    <lineage>
        <taxon>Eukaryota</taxon>
        <taxon>Metazoa</taxon>
        <taxon>Ecdysozoa</taxon>
        <taxon>Arthropoda</taxon>
        <taxon>Crustacea</taxon>
        <taxon>Branchiopoda</taxon>
        <taxon>Diplostraca</taxon>
        <taxon>Cladocera</taxon>
        <taxon>Anomopoda</taxon>
        <taxon>Daphniidae</taxon>
        <taxon>Daphnia</taxon>
    </lineage>
</organism>
<protein>
    <submittedName>
        <fullName evidence="1">Uncharacterized protein</fullName>
    </submittedName>
</protein>